<comment type="caution">
    <text evidence="1">The sequence shown here is derived from an EMBL/GenBank/DDBJ whole genome shotgun (WGS) entry which is preliminary data.</text>
</comment>
<dbReference type="InParanoid" id="A0A7J7DTF8"/>
<keyword evidence="2" id="KW-1185">Reference proteome</keyword>
<evidence type="ECO:0000313" key="1">
    <source>
        <dbReference type="EMBL" id="KAF5749597.1"/>
    </source>
</evidence>
<reference evidence="1 2" key="1">
    <citation type="journal article" date="2020" name="Nat. Commun.">
        <title>Genome of Tripterygium wilfordii and identification of cytochrome P450 involved in triptolide biosynthesis.</title>
        <authorList>
            <person name="Tu L."/>
            <person name="Su P."/>
            <person name="Zhang Z."/>
            <person name="Gao L."/>
            <person name="Wang J."/>
            <person name="Hu T."/>
            <person name="Zhou J."/>
            <person name="Zhang Y."/>
            <person name="Zhao Y."/>
            <person name="Liu Y."/>
            <person name="Song Y."/>
            <person name="Tong Y."/>
            <person name="Lu Y."/>
            <person name="Yang J."/>
            <person name="Xu C."/>
            <person name="Jia M."/>
            <person name="Peters R.J."/>
            <person name="Huang L."/>
            <person name="Gao W."/>
        </authorList>
    </citation>
    <scope>NUCLEOTIDE SEQUENCE [LARGE SCALE GENOMIC DNA]</scope>
    <source>
        <strain evidence="2">cv. XIE 37</strain>
        <tissue evidence="1">Leaf</tissue>
    </source>
</reference>
<name>A0A7J7DTF8_TRIWF</name>
<dbReference type="EMBL" id="JAAARO010000004">
    <property type="protein sequence ID" value="KAF5749597.1"/>
    <property type="molecule type" value="Genomic_DNA"/>
</dbReference>
<protein>
    <submittedName>
        <fullName evidence="1">Uncharacterized protein</fullName>
    </submittedName>
</protein>
<sequence length="108" mass="11102">MVTGGVVTGGIGIFGTGGTVTGGVVTGGIGTGNGGKWTGGSVIGPFLGGCLGCLCFGGGFPHEPQCPRIGVIEEMKSIEMKRIADTFEGSMINFFKERKEELLRSEEE</sequence>
<dbReference type="AlphaFoldDB" id="A0A7J7DTF8"/>
<organism evidence="1 2">
    <name type="scientific">Tripterygium wilfordii</name>
    <name type="common">Thunder God vine</name>
    <dbReference type="NCBI Taxonomy" id="458696"/>
    <lineage>
        <taxon>Eukaryota</taxon>
        <taxon>Viridiplantae</taxon>
        <taxon>Streptophyta</taxon>
        <taxon>Embryophyta</taxon>
        <taxon>Tracheophyta</taxon>
        <taxon>Spermatophyta</taxon>
        <taxon>Magnoliopsida</taxon>
        <taxon>eudicotyledons</taxon>
        <taxon>Gunneridae</taxon>
        <taxon>Pentapetalae</taxon>
        <taxon>rosids</taxon>
        <taxon>fabids</taxon>
        <taxon>Celastrales</taxon>
        <taxon>Celastraceae</taxon>
        <taxon>Tripterygium</taxon>
    </lineage>
</organism>
<evidence type="ECO:0000313" key="2">
    <source>
        <dbReference type="Proteomes" id="UP000593562"/>
    </source>
</evidence>
<gene>
    <name evidence="1" type="ORF">HS088_TW04G01567</name>
</gene>
<accession>A0A7J7DTF8</accession>
<proteinExistence type="predicted"/>
<dbReference type="Proteomes" id="UP000593562">
    <property type="component" value="Unassembled WGS sequence"/>
</dbReference>